<evidence type="ECO:0000256" key="4">
    <source>
        <dbReference type="SAM" id="MobiDB-lite"/>
    </source>
</evidence>
<dbReference type="CDD" id="cd02440">
    <property type="entry name" value="AdoMet_MTases"/>
    <property type="match status" value="1"/>
</dbReference>
<keyword evidence="2 6" id="KW-0489">Methyltransferase</keyword>
<feature type="compositionally biased region" description="Basic and acidic residues" evidence="4">
    <location>
        <begin position="113"/>
        <end position="135"/>
    </location>
</feature>
<dbReference type="Gene3D" id="3.40.50.150">
    <property type="entry name" value="Vaccinia Virus protein VP39"/>
    <property type="match status" value="1"/>
</dbReference>
<gene>
    <name evidence="6" type="ORF">H8B22_03865</name>
</gene>
<accession>A0A7H0FZA2</accession>
<sequence length="310" mass="34214">MEQVQPLDPGVRRDDGLVVAMLFFVMALGNSPMSFKDHFSGIADAYAAARPEYPDELFDLIAAQVPCDARVWEPGCGSGQATRGLAARFAQVHATDPSAQQVAQHWAFDSSFPRRRESKDVDPSKAKSMDSRLRGNDGQGDITLAVESGERTTLPDASVQLVAVAQALHWFDRAAFFAECARVLAPGGVLAAWGYGDFVAPEGMVEEVADFRALIEPYWPPERALVDAHYAGFDWPFPSLPAPPLWLEAEWSLPHFLRYLSSMSATARCRADLGEDPVARHAPALARAWGEADDLRTLRWPLFLHLRRKP</sequence>
<evidence type="ECO:0000256" key="3">
    <source>
        <dbReference type="ARBA" id="ARBA00022679"/>
    </source>
</evidence>
<evidence type="ECO:0000313" key="6">
    <source>
        <dbReference type="EMBL" id="QNP41368.1"/>
    </source>
</evidence>
<dbReference type="GO" id="GO:0008757">
    <property type="term" value="F:S-adenosylmethionine-dependent methyltransferase activity"/>
    <property type="evidence" value="ECO:0007669"/>
    <property type="project" value="InterPro"/>
</dbReference>
<comment type="similarity">
    <text evidence="1">Belongs to the methyltransferase superfamily.</text>
</comment>
<name>A0A7H0FZA2_9GAMM</name>
<evidence type="ECO:0000259" key="5">
    <source>
        <dbReference type="Pfam" id="PF08241"/>
    </source>
</evidence>
<dbReference type="SUPFAM" id="SSF53335">
    <property type="entry name" value="S-adenosyl-L-methionine-dependent methyltransferases"/>
    <property type="match status" value="1"/>
</dbReference>
<dbReference type="InterPro" id="IPR051052">
    <property type="entry name" value="Diverse_substrate_MTase"/>
</dbReference>
<dbReference type="InterPro" id="IPR029063">
    <property type="entry name" value="SAM-dependent_MTases_sf"/>
</dbReference>
<keyword evidence="3 6" id="KW-0808">Transferase</keyword>
<evidence type="ECO:0000256" key="2">
    <source>
        <dbReference type="ARBA" id="ARBA00022603"/>
    </source>
</evidence>
<dbReference type="Proteomes" id="UP000516018">
    <property type="component" value="Chromosome"/>
</dbReference>
<dbReference type="GO" id="GO:0032259">
    <property type="term" value="P:methylation"/>
    <property type="evidence" value="ECO:0007669"/>
    <property type="project" value="UniProtKB-KW"/>
</dbReference>
<dbReference type="PANTHER" id="PTHR44942:SF4">
    <property type="entry name" value="METHYLTRANSFERASE TYPE 11 DOMAIN-CONTAINING PROTEIN"/>
    <property type="match status" value="1"/>
</dbReference>
<dbReference type="PANTHER" id="PTHR44942">
    <property type="entry name" value="METHYLTRANSF_11 DOMAIN-CONTAINING PROTEIN"/>
    <property type="match status" value="1"/>
</dbReference>
<feature type="domain" description="Methyltransferase type 11" evidence="5">
    <location>
        <begin position="121"/>
        <end position="191"/>
    </location>
</feature>
<reference evidence="6 7" key="1">
    <citation type="submission" date="2020-08" db="EMBL/GenBank/DDBJ databases">
        <title>Lysobacter sp. II4 sp. nov., isolated from soil.</title>
        <authorList>
            <person name="Woo C.Y."/>
            <person name="Kim J."/>
        </authorList>
    </citation>
    <scope>NUCLEOTIDE SEQUENCE [LARGE SCALE GENOMIC DNA]</scope>
    <source>
        <strain evidence="6 7">II4</strain>
    </source>
</reference>
<dbReference type="EMBL" id="CP060820">
    <property type="protein sequence ID" value="QNP41368.1"/>
    <property type="molecule type" value="Genomic_DNA"/>
</dbReference>
<dbReference type="KEGG" id="lsx:H8B22_03865"/>
<evidence type="ECO:0000256" key="1">
    <source>
        <dbReference type="ARBA" id="ARBA00008361"/>
    </source>
</evidence>
<dbReference type="Pfam" id="PF08241">
    <property type="entry name" value="Methyltransf_11"/>
    <property type="match status" value="1"/>
</dbReference>
<feature type="region of interest" description="Disordered" evidence="4">
    <location>
        <begin position="113"/>
        <end position="139"/>
    </location>
</feature>
<dbReference type="InterPro" id="IPR013216">
    <property type="entry name" value="Methyltransf_11"/>
</dbReference>
<organism evidence="6 7">
    <name type="scientific">Agrilutibacter terrestris</name>
    <dbReference type="NCBI Taxonomy" id="2865112"/>
    <lineage>
        <taxon>Bacteria</taxon>
        <taxon>Pseudomonadati</taxon>
        <taxon>Pseudomonadota</taxon>
        <taxon>Gammaproteobacteria</taxon>
        <taxon>Lysobacterales</taxon>
        <taxon>Lysobacteraceae</taxon>
        <taxon>Agrilutibacter</taxon>
    </lineage>
</organism>
<evidence type="ECO:0000313" key="7">
    <source>
        <dbReference type="Proteomes" id="UP000516018"/>
    </source>
</evidence>
<proteinExistence type="inferred from homology"/>
<keyword evidence="7" id="KW-1185">Reference proteome</keyword>
<protein>
    <submittedName>
        <fullName evidence="6">Class I SAM-dependent methyltransferase</fullName>
    </submittedName>
</protein>
<dbReference type="AlphaFoldDB" id="A0A7H0FZA2"/>